<evidence type="ECO:0000256" key="2">
    <source>
        <dbReference type="ARBA" id="ARBA00023125"/>
    </source>
</evidence>
<evidence type="ECO:0000256" key="3">
    <source>
        <dbReference type="ARBA" id="ARBA00023163"/>
    </source>
</evidence>
<dbReference type="InterPro" id="IPR050109">
    <property type="entry name" value="HTH-type_TetR-like_transc_reg"/>
</dbReference>
<dbReference type="EMBL" id="JBHTAJ010000073">
    <property type="protein sequence ID" value="MFC7183610.1"/>
    <property type="molecule type" value="Genomic_DNA"/>
</dbReference>
<dbReference type="Proteomes" id="UP001596435">
    <property type="component" value="Unassembled WGS sequence"/>
</dbReference>
<dbReference type="InterPro" id="IPR001647">
    <property type="entry name" value="HTH_TetR"/>
</dbReference>
<protein>
    <submittedName>
        <fullName evidence="6">TetR/AcrR family transcriptional regulator</fullName>
    </submittedName>
</protein>
<dbReference type="RefSeq" id="WP_345704799.1">
    <property type="nucleotide sequence ID" value="NZ_BAABKV010000001.1"/>
</dbReference>
<dbReference type="SUPFAM" id="SSF46689">
    <property type="entry name" value="Homeodomain-like"/>
    <property type="match status" value="1"/>
</dbReference>
<dbReference type="PANTHER" id="PTHR30055">
    <property type="entry name" value="HTH-TYPE TRANSCRIPTIONAL REGULATOR RUTR"/>
    <property type="match status" value="1"/>
</dbReference>
<dbReference type="Gene3D" id="1.10.357.10">
    <property type="entry name" value="Tetracycline Repressor, domain 2"/>
    <property type="match status" value="1"/>
</dbReference>
<feature type="DNA-binding region" description="H-T-H motif" evidence="4">
    <location>
        <begin position="41"/>
        <end position="60"/>
    </location>
</feature>
<keyword evidence="3" id="KW-0804">Transcription</keyword>
<evidence type="ECO:0000259" key="5">
    <source>
        <dbReference type="PROSITE" id="PS50977"/>
    </source>
</evidence>
<sequence>MAEPAPAAKPRRTRLSAADRQASILAAATEVFAESGYQRGKMSDVARRVGVSEPVVFQNFGSKSAVFAAVLDHAAGQMTEELTRWAQACPTIGAWLADLLAPEHLTRVHARGTLGVLFADAMTLTAEPAVLEAARRANRSVARTLAGLLDQGLRDGSIRADVEPEAGAWWLMSLLASQGFRFSVAPDPAVQEAALGALTLRLLTGPPPDGG</sequence>
<evidence type="ECO:0000256" key="1">
    <source>
        <dbReference type="ARBA" id="ARBA00023015"/>
    </source>
</evidence>
<dbReference type="PRINTS" id="PR00455">
    <property type="entry name" value="HTHTETR"/>
</dbReference>
<keyword evidence="2 4" id="KW-0238">DNA-binding</keyword>
<comment type="caution">
    <text evidence="6">The sequence shown here is derived from an EMBL/GenBank/DDBJ whole genome shotgun (WGS) entry which is preliminary data.</text>
</comment>
<dbReference type="InterPro" id="IPR036271">
    <property type="entry name" value="Tet_transcr_reg_TetR-rel_C_sf"/>
</dbReference>
<keyword evidence="7" id="KW-1185">Reference proteome</keyword>
<dbReference type="InterPro" id="IPR009057">
    <property type="entry name" value="Homeodomain-like_sf"/>
</dbReference>
<proteinExistence type="predicted"/>
<dbReference type="Gene3D" id="1.10.10.60">
    <property type="entry name" value="Homeodomain-like"/>
    <property type="match status" value="1"/>
</dbReference>
<name>A0ABW2G6U2_9ACTN</name>
<accession>A0ABW2G6U2</accession>
<organism evidence="6 7">
    <name type="scientific">Kitasatospora paranensis</name>
    <dbReference type="NCBI Taxonomy" id="258053"/>
    <lineage>
        <taxon>Bacteria</taxon>
        <taxon>Bacillati</taxon>
        <taxon>Actinomycetota</taxon>
        <taxon>Actinomycetes</taxon>
        <taxon>Kitasatosporales</taxon>
        <taxon>Streptomycetaceae</taxon>
        <taxon>Kitasatospora</taxon>
    </lineage>
</organism>
<feature type="domain" description="HTH tetR-type" evidence="5">
    <location>
        <begin position="18"/>
        <end position="78"/>
    </location>
</feature>
<gene>
    <name evidence="6" type="ORF">ACFQMG_29110</name>
</gene>
<dbReference type="PANTHER" id="PTHR30055:SF234">
    <property type="entry name" value="HTH-TYPE TRANSCRIPTIONAL REGULATOR BETI"/>
    <property type="match status" value="1"/>
</dbReference>
<evidence type="ECO:0000256" key="4">
    <source>
        <dbReference type="PROSITE-ProRule" id="PRU00335"/>
    </source>
</evidence>
<keyword evidence="1" id="KW-0805">Transcription regulation</keyword>
<reference evidence="7" key="1">
    <citation type="journal article" date="2019" name="Int. J. Syst. Evol. Microbiol.">
        <title>The Global Catalogue of Microorganisms (GCM) 10K type strain sequencing project: providing services to taxonomists for standard genome sequencing and annotation.</title>
        <authorList>
            <consortium name="The Broad Institute Genomics Platform"/>
            <consortium name="The Broad Institute Genome Sequencing Center for Infectious Disease"/>
            <person name="Wu L."/>
            <person name="Ma J."/>
        </authorList>
    </citation>
    <scope>NUCLEOTIDE SEQUENCE [LARGE SCALE GENOMIC DNA]</scope>
    <source>
        <strain evidence="7">CGMCC 1.12859</strain>
    </source>
</reference>
<dbReference type="SUPFAM" id="SSF48498">
    <property type="entry name" value="Tetracyclin repressor-like, C-terminal domain"/>
    <property type="match status" value="1"/>
</dbReference>
<dbReference type="PROSITE" id="PS50977">
    <property type="entry name" value="HTH_TETR_2"/>
    <property type="match status" value="1"/>
</dbReference>
<evidence type="ECO:0000313" key="7">
    <source>
        <dbReference type="Proteomes" id="UP001596435"/>
    </source>
</evidence>
<evidence type="ECO:0000313" key="6">
    <source>
        <dbReference type="EMBL" id="MFC7183610.1"/>
    </source>
</evidence>
<dbReference type="Pfam" id="PF00440">
    <property type="entry name" value="TetR_N"/>
    <property type="match status" value="1"/>
</dbReference>